<dbReference type="InterPro" id="IPR010946">
    <property type="entry name" value="GGGP_synth"/>
</dbReference>
<protein>
    <recommendedName>
        <fullName evidence="9">Geranylgeranylglyceryl phosphate synthase</fullName>
        <shortName evidence="9">GGGP synthase</shortName>
        <shortName evidence="9">GGGPS</shortName>
        <ecNumber evidence="9">2.5.1.41</ecNumber>
    </recommendedName>
    <alternativeName>
        <fullName evidence="9">(S)-3-O-geranylgeranylglyceryl phosphate synthase</fullName>
    </alternativeName>
    <alternativeName>
        <fullName evidence="9">Phosphoglycerol geranylgeranyltransferase</fullName>
    </alternativeName>
</protein>
<dbReference type="InterPro" id="IPR008205">
    <property type="entry name" value="GGGP_HepGP_synthase"/>
</dbReference>
<dbReference type="EMBL" id="DRYK01000038">
    <property type="protein sequence ID" value="HHP67748.1"/>
    <property type="molecule type" value="Genomic_DNA"/>
</dbReference>
<dbReference type="GO" id="GO:0120536">
    <property type="term" value="F:heptaprenylglyceryl phosphate synthase activity"/>
    <property type="evidence" value="ECO:0007669"/>
    <property type="project" value="UniProtKB-ARBA"/>
</dbReference>
<comment type="function">
    <text evidence="9">Prenyltransferase that catalyzes the transfer of the geranylgeranyl moiety of geranylgeranyl diphosphate (GGPP) to the C3 hydroxyl of sn-glycerol-1-phosphate (G1P). This reaction is the first ether-bond-formation step in the biosynthesis of archaeal membrane lipids.</text>
</comment>
<comment type="similarity">
    <text evidence="9">Belongs to the GGGP/HepGP synthase family. Group II subfamily.</text>
</comment>
<dbReference type="NCBIfam" id="TIGR01769">
    <property type="entry name" value="GGGP"/>
    <property type="match status" value="1"/>
</dbReference>
<feature type="binding site" evidence="9">
    <location>
        <begin position="173"/>
        <end position="179"/>
    </location>
    <ligand>
        <name>sn-glycerol 1-phosphate</name>
        <dbReference type="ChEBI" id="CHEBI:57685"/>
    </ligand>
</feature>
<dbReference type="InterPro" id="IPR038597">
    <property type="entry name" value="GGGP/HepGP_synthase_sf"/>
</dbReference>
<comment type="catalytic activity">
    <reaction evidence="8 9">
        <text>sn-glycerol 1-phosphate + (2E,6E,10E)-geranylgeranyl diphosphate = sn-3-O-(geranylgeranyl)glycerol 1-phosphate + diphosphate</text>
        <dbReference type="Rhea" id="RHEA:23404"/>
        <dbReference type="ChEBI" id="CHEBI:33019"/>
        <dbReference type="ChEBI" id="CHEBI:57677"/>
        <dbReference type="ChEBI" id="CHEBI:57685"/>
        <dbReference type="ChEBI" id="CHEBI:58756"/>
        <dbReference type="EC" id="2.5.1.41"/>
    </reaction>
</comment>
<dbReference type="EC" id="2.5.1.41" evidence="9"/>
<feature type="binding site" evidence="9">
    <location>
        <begin position="226"/>
        <end position="227"/>
    </location>
    <ligand>
        <name>sn-glycerol 1-phosphate</name>
        <dbReference type="ChEBI" id="CHEBI:57685"/>
    </ligand>
</feature>
<dbReference type="GO" id="GO:0000287">
    <property type="term" value="F:magnesium ion binding"/>
    <property type="evidence" value="ECO:0007669"/>
    <property type="project" value="UniProtKB-UniRule"/>
</dbReference>
<feature type="binding site" evidence="9">
    <location>
        <position position="54"/>
    </location>
    <ligand>
        <name>Mg(2+)</name>
        <dbReference type="ChEBI" id="CHEBI:18420"/>
    </ligand>
</feature>
<keyword evidence="9" id="KW-0963">Cytoplasm</keyword>
<comment type="caution">
    <text evidence="9">Lacks conserved residue(s) required for the propagation of feature annotation.</text>
</comment>
<dbReference type="NCBIfam" id="TIGR01768">
    <property type="entry name" value="GGGP-family"/>
    <property type="match status" value="1"/>
</dbReference>
<dbReference type="AlphaFoldDB" id="A0A7J3XYC0"/>
<keyword evidence="6 9" id="KW-0594">Phospholipid biosynthesis</keyword>
<keyword evidence="2 9" id="KW-0808">Transferase</keyword>
<comment type="pathway">
    <text evidence="9">Membrane lipid metabolism; glycerophospholipid metabolism.</text>
</comment>
<dbReference type="GO" id="GO:0005737">
    <property type="term" value="C:cytoplasm"/>
    <property type="evidence" value="ECO:0007669"/>
    <property type="project" value="UniProtKB-SubCell"/>
</dbReference>
<evidence type="ECO:0000256" key="6">
    <source>
        <dbReference type="ARBA" id="ARBA00023209"/>
    </source>
</evidence>
<dbReference type="SUPFAM" id="SSF51395">
    <property type="entry name" value="FMN-linked oxidoreductases"/>
    <property type="match status" value="1"/>
</dbReference>
<keyword evidence="1 9" id="KW-0444">Lipid biosynthesis</keyword>
<dbReference type="CDD" id="cd02812">
    <property type="entry name" value="PcrB_like"/>
    <property type="match status" value="1"/>
</dbReference>
<evidence type="ECO:0000313" key="10">
    <source>
        <dbReference type="EMBL" id="HHP67748.1"/>
    </source>
</evidence>
<feature type="binding site" evidence="9">
    <location>
        <position position="24"/>
    </location>
    <ligand>
        <name>Mg(2+)</name>
        <dbReference type="ChEBI" id="CHEBI:18420"/>
    </ligand>
</feature>
<dbReference type="UniPathway" id="UPA00940"/>
<feature type="binding site" evidence="9">
    <location>
        <begin position="204"/>
        <end position="205"/>
    </location>
    <ligand>
        <name>sn-glycerol 1-phosphate</name>
        <dbReference type="ChEBI" id="CHEBI:57685"/>
    </ligand>
</feature>
<comment type="cofactor">
    <cofactor evidence="9">
        <name>Mg(2+)</name>
        <dbReference type="ChEBI" id="CHEBI:18420"/>
    </cofactor>
</comment>
<evidence type="ECO:0000256" key="3">
    <source>
        <dbReference type="ARBA" id="ARBA00022723"/>
    </source>
</evidence>
<dbReference type="Gene3D" id="3.20.20.390">
    <property type="entry name" value="FMN-linked oxidoreductases"/>
    <property type="match status" value="1"/>
</dbReference>
<evidence type="ECO:0000256" key="8">
    <source>
        <dbReference type="ARBA" id="ARBA00047288"/>
    </source>
</evidence>
<evidence type="ECO:0000256" key="7">
    <source>
        <dbReference type="ARBA" id="ARBA00023264"/>
    </source>
</evidence>
<evidence type="ECO:0000256" key="9">
    <source>
        <dbReference type="HAMAP-Rule" id="MF_00112"/>
    </source>
</evidence>
<name>A0A7J3XYC0_9CREN</name>
<keyword evidence="4 9" id="KW-0460">Magnesium</keyword>
<dbReference type="PANTHER" id="PTHR40029">
    <property type="match status" value="1"/>
</dbReference>
<dbReference type="InterPro" id="IPR039074">
    <property type="entry name" value="GGGP/HepGP_synthase_I"/>
</dbReference>
<evidence type="ECO:0000256" key="4">
    <source>
        <dbReference type="ARBA" id="ARBA00022842"/>
    </source>
</evidence>
<evidence type="ECO:0000256" key="5">
    <source>
        <dbReference type="ARBA" id="ARBA00023098"/>
    </source>
</evidence>
<dbReference type="Pfam" id="PF01884">
    <property type="entry name" value="PcrB"/>
    <property type="match status" value="1"/>
</dbReference>
<reference evidence="10" key="1">
    <citation type="journal article" date="2020" name="mSystems">
        <title>Genome- and Community-Level Interaction Insights into Carbon Utilization and Element Cycling Functions of Hydrothermarchaeota in Hydrothermal Sediment.</title>
        <authorList>
            <person name="Zhou Z."/>
            <person name="Liu Y."/>
            <person name="Xu W."/>
            <person name="Pan J."/>
            <person name="Luo Z.H."/>
            <person name="Li M."/>
        </authorList>
    </citation>
    <scope>NUCLEOTIDE SEQUENCE [LARGE SCALE GENOMIC DNA]</scope>
    <source>
        <strain evidence="10">SpSt-110</strain>
    </source>
</reference>
<evidence type="ECO:0000256" key="1">
    <source>
        <dbReference type="ARBA" id="ARBA00022516"/>
    </source>
</evidence>
<keyword evidence="3 9" id="KW-0479">Metal-binding</keyword>
<comment type="caution">
    <text evidence="10">The sequence shown here is derived from an EMBL/GenBank/DDBJ whole genome shotgun (WGS) entry which is preliminary data.</text>
</comment>
<dbReference type="GO" id="GO:0046474">
    <property type="term" value="P:glycerophospholipid biosynthetic process"/>
    <property type="evidence" value="ECO:0007669"/>
    <property type="project" value="UniProtKB-UniRule"/>
</dbReference>
<dbReference type="PANTHER" id="PTHR40029:SF2">
    <property type="entry name" value="HEPTAPRENYLGLYCERYL PHOSPHATE SYNTHASE"/>
    <property type="match status" value="1"/>
</dbReference>
<accession>A0A7J3XYC0</accession>
<comment type="subcellular location">
    <subcellularLocation>
        <location evidence="9">Cytoplasm</location>
    </subcellularLocation>
</comment>
<organism evidence="10">
    <name type="scientific">Thermogladius calderae</name>
    <dbReference type="NCBI Taxonomy" id="1200300"/>
    <lineage>
        <taxon>Archaea</taxon>
        <taxon>Thermoproteota</taxon>
        <taxon>Thermoprotei</taxon>
        <taxon>Desulfurococcales</taxon>
        <taxon>Desulfurococcaceae</taxon>
        <taxon>Thermogladius</taxon>
    </lineage>
</organism>
<keyword evidence="7 9" id="KW-1208">Phospholipid metabolism</keyword>
<evidence type="ECO:0000256" key="2">
    <source>
        <dbReference type="ARBA" id="ARBA00022679"/>
    </source>
</evidence>
<dbReference type="NCBIfam" id="NF003198">
    <property type="entry name" value="PRK04169.1-2"/>
    <property type="match status" value="1"/>
</dbReference>
<dbReference type="HAMAP" id="MF_00112">
    <property type="entry name" value="GGGP_HepGP_synthase"/>
    <property type="match status" value="1"/>
</dbReference>
<dbReference type="GO" id="GO:0047294">
    <property type="term" value="F:phosphoglycerol geranylgeranyltransferase activity"/>
    <property type="evidence" value="ECO:0007669"/>
    <property type="project" value="UniProtKB-UniRule"/>
</dbReference>
<sequence length="246" mass="26592">MGRVSKYLREKVERGEKLHFTLIDPAKKIDYSQLEKTALGLYEAGTDAFLIGGSIGVAPEDAGEIADALKKTTGLPVIIFPGNINCLTPRADAVLFMVLMNSLEPYYLMQAQVQAAPLVRRYGLEALPTGYIVLYGDTSVAHVGRIQPIPPDKPELGLAYALAAEMMGYQYLYLEAGSGASRPVPETFPSIIKRYTSLILIVGGGIRSPETARSLARAGADVIVTGTIVEEDYEKASAIIRAIKSR</sequence>
<keyword evidence="5 9" id="KW-0443">Lipid metabolism</keyword>
<gene>
    <name evidence="10" type="ORF">ENM60_03005</name>
</gene>
<proteinExistence type="inferred from homology"/>